<comment type="caution">
    <text evidence="5">The sequence shown here is derived from an EMBL/GenBank/DDBJ whole genome shotgun (WGS) entry which is preliminary data.</text>
</comment>
<keyword evidence="6" id="KW-1185">Reference proteome</keyword>
<keyword evidence="3" id="KW-0804">Transcription</keyword>
<reference evidence="6" key="1">
    <citation type="journal article" date="2019" name="Int. J. Syst. Evol. Microbiol.">
        <title>The Global Catalogue of Microorganisms (GCM) 10K type strain sequencing project: providing services to taxonomists for standard genome sequencing and annotation.</title>
        <authorList>
            <consortium name="The Broad Institute Genomics Platform"/>
            <consortium name="The Broad Institute Genome Sequencing Center for Infectious Disease"/>
            <person name="Wu L."/>
            <person name="Ma J."/>
        </authorList>
    </citation>
    <scope>NUCLEOTIDE SEQUENCE [LARGE SCALE GENOMIC DNA]</scope>
    <source>
        <strain evidence="6">CCM 8681</strain>
    </source>
</reference>
<evidence type="ECO:0000256" key="1">
    <source>
        <dbReference type="ARBA" id="ARBA00023015"/>
    </source>
</evidence>
<name>A0ABQ2BUX5_9FLAO</name>
<organism evidence="5 6">
    <name type="scientific">Winogradskyella haliclonae</name>
    <dbReference type="NCBI Taxonomy" id="2048558"/>
    <lineage>
        <taxon>Bacteria</taxon>
        <taxon>Pseudomonadati</taxon>
        <taxon>Bacteroidota</taxon>
        <taxon>Flavobacteriia</taxon>
        <taxon>Flavobacteriales</taxon>
        <taxon>Flavobacteriaceae</taxon>
        <taxon>Winogradskyella</taxon>
    </lineage>
</organism>
<dbReference type="PROSITE" id="PS00041">
    <property type="entry name" value="HTH_ARAC_FAMILY_1"/>
    <property type="match status" value="1"/>
</dbReference>
<dbReference type="PANTHER" id="PTHR43280:SF2">
    <property type="entry name" value="HTH-TYPE TRANSCRIPTIONAL REGULATOR EXSA"/>
    <property type="match status" value="1"/>
</dbReference>
<keyword evidence="2" id="KW-0238">DNA-binding</keyword>
<evidence type="ECO:0000313" key="5">
    <source>
        <dbReference type="EMBL" id="GGI55854.1"/>
    </source>
</evidence>
<evidence type="ECO:0000313" key="6">
    <source>
        <dbReference type="Proteomes" id="UP000624701"/>
    </source>
</evidence>
<dbReference type="PROSITE" id="PS01124">
    <property type="entry name" value="HTH_ARAC_FAMILY_2"/>
    <property type="match status" value="1"/>
</dbReference>
<dbReference type="InterPro" id="IPR003313">
    <property type="entry name" value="AraC-bd"/>
</dbReference>
<dbReference type="Pfam" id="PF02311">
    <property type="entry name" value="AraC_binding"/>
    <property type="match status" value="1"/>
</dbReference>
<dbReference type="SUPFAM" id="SSF46689">
    <property type="entry name" value="Homeodomain-like"/>
    <property type="match status" value="2"/>
</dbReference>
<feature type="domain" description="HTH araC/xylS-type" evidence="4">
    <location>
        <begin position="180"/>
        <end position="279"/>
    </location>
</feature>
<evidence type="ECO:0000256" key="2">
    <source>
        <dbReference type="ARBA" id="ARBA00023125"/>
    </source>
</evidence>
<dbReference type="RefSeq" id="WP_188372795.1">
    <property type="nucleotide sequence ID" value="NZ_BMDQ01000001.1"/>
</dbReference>
<protein>
    <submittedName>
        <fullName evidence="5">AraC family transcriptional regulator</fullName>
    </submittedName>
</protein>
<dbReference type="InterPro" id="IPR018060">
    <property type="entry name" value="HTH_AraC"/>
</dbReference>
<evidence type="ECO:0000256" key="3">
    <source>
        <dbReference type="ARBA" id="ARBA00023163"/>
    </source>
</evidence>
<proteinExistence type="predicted"/>
<dbReference type="InterPro" id="IPR018062">
    <property type="entry name" value="HTH_AraC-typ_CS"/>
</dbReference>
<accession>A0ABQ2BUX5</accession>
<dbReference type="PANTHER" id="PTHR43280">
    <property type="entry name" value="ARAC-FAMILY TRANSCRIPTIONAL REGULATOR"/>
    <property type="match status" value="1"/>
</dbReference>
<dbReference type="InterPro" id="IPR014710">
    <property type="entry name" value="RmlC-like_jellyroll"/>
</dbReference>
<keyword evidence="1" id="KW-0805">Transcription regulation</keyword>
<dbReference type="Pfam" id="PF12833">
    <property type="entry name" value="HTH_18"/>
    <property type="match status" value="1"/>
</dbReference>
<sequence length="284" mass="32828">MKVLPFVIPKPDLSRLIYQVDDVPIFYDKLHQHEEIQISFIVQGSGKLFAGDAIQQYRQGDIIVIGSNLPHVFKTDNNGIKNSHMISLFFTSSSFGADFFQFPEFNTISRFFEEAKQGFKVISDTSGIKNYFNQLKNASKLNRFIILLQILEAISNSELEILSSLTYHKTYSANEGDRMRKIFEFTLDNYKDNITLNDIARIANMTKNAFCKYFKKRTNKTYIEFLNELRIQNASQLIINNNELSMAEAAELSGYNNISNFNRQFKKLKKQSPLEFRKSKQGIS</sequence>
<dbReference type="InterPro" id="IPR011051">
    <property type="entry name" value="RmlC_Cupin_sf"/>
</dbReference>
<dbReference type="Proteomes" id="UP000624701">
    <property type="component" value="Unassembled WGS sequence"/>
</dbReference>
<dbReference type="SUPFAM" id="SSF51182">
    <property type="entry name" value="RmlC-like cupins"/>
    <property type="match status" value="1"/>
</dbReference>
<gene>
    <name evidence="5" type="ORF">GCM10011444_01630</name>
</gene>
<dbReference type="EMBL" id="BMDQ01000001">
    <property type="protein sequence ID" value="GGI55854.1"/>
    <property type="molecule type" value="Genomic_DNA"/>
</dbReference>
<dbReference type="Gene3D" id="1.10.10.60">
    <property type="entry name" value="Homeodomain-like"/>
    <property type="match status" value="2"/>
</dbReference>
<dbReference type="InterPro" id="IPR009057">
    <property type="entry name" value="Homeodomain-like_sf"/>
</dbReference>
<dbReference type="SMART" id="SM00342">
    <property type="entry name" value="HTH_ARAC"/>
    <property type="match status" value="1"/>
</dbReference>
<evidence type="ECO:0000259" key="4">
    <source>
        <dbReference type="PROSITE" id="PS01124"/>
    </source>
</evidence>
<dbReference type="Gene3D" id="2.60.120.10">
    <property type="entry name" value="Jelly Rolls"/>
    <property type="match status" value="1"/>
</dbReference>